<feature type="transmembrane region" description="Helical" evidence="1">
    <location>
        <begin position="671"/>
        <end position="692"/>
    </location>
</feature>
<dbReference type="Proteomes" id="UP001523566">
    <property type="component" value="Unassembled WGS sequence"/>
</dbReference>
<reference evidence="2 3" key="1">
    <citation type="journal article" date="2022" name="Genome Biol. Evol.">
        <title>Host diet, physiology and behaviors set the stage for Lachnospiraceae cladogenesis.</title>
        <authorList>
            <person name="Vera-Ponce De Leon A."/>
            <person name="Schneider M."/>
            <person name="Jahnes B.C."/>
            <person name="Sadowski V."/>
            <person name="Camuy-Velez L.A."/>
            <person name="Duan J."/>
            <person name="Sabree Z.L."/>
        </authorList>
    </citation>
    <scope>NUCLEOTIDE SEQUENCE [LARGE SCALE GENOMIC DNA]</scope>
    <source>
        <strain evidence="2 3">PAL113</strain>
    </source>
</reference>
<sequence length="701" mass="78315">MKRRILSLLIAILMIIGLSVAPTKYVAKAADGKMITWDIQYEGGKNNQVFRVVNNQGTPVSCVLKEKAVPVLSTEVLKPGEEHAFMVEDNAKKYTMYVYDSEDGTGTVLEQFTTKDTHEYEVYATDQDGNKLEFITEETGADGKYKTTSLIQRGHVDRNSNFKVVPPTIIFTEDGNGNDIEWILDDAVDKTASYETFEMFFKYKKADKEDRKIRIRCLNENGHVIMEDDSLKVSYNSSVDYTVEETITHPTTGRTYKLVDDTQKGVHTVKYNDYEAVYDYTYELVKTDVDKDYVVTVQSVVVDENGKEKNVVLGVDTFTYNDKSGVPYIYTVKNETLSVKNYADGTVSYFRLYDVADKVITHQPGGVDSYKVRYVEEGKDTPYTWVIQGIDVATQKIVYTESFLIPVDGEHTFRTDDKTLVTSAEGVQYAIDETAESIYTHKFNPNADRVTYIPYHEAGADAVTKYDIKVQYVNVRGFEVLETRTITVKANEGDVTIDSPEKLNVKGDETNYVMLKGEVPSRIHKFYMPHRTYSVFYRDEKDMDNLDTTRTEVTEVINYEDVVTTETYDVENTVVLPGEVVEVDGGTTAIDGGTTTTDAVAATPVATPPTTLVVNPSGGETTLLDEEAVPLAENVQDVEDLDEGEVPLGASADYEDKDKDKGQVASIVSNLPLVIGIGAVILIILAAILLLYKKKQNGTPE</sequence>
<protein>
    <submittedName>
        <fullName evidence="2">Uncharacterized protein</fullName>
    </submittedName>
</protein>
<keyword evidence="1" id="KW-1133">Transmembrane helix</keyword>
<evidence type="ECO:0000256" key="1">
    <source>
        <dbReference type="SAM" id="Phobius"/>
    </source>
</evidence>
<keyword evidence="1" id="KW-0472">Membrane</keyword>
<evidence type="ECO:0000313" key="3">
    <source>
        <dbReference type="Proteomes" id="UP001523566"/>
    </source>
</evidence>
<proteinExistence type="predicted"/>
<dbReference type="RefSeq" id="WP_262065579.1">
    <property type="nucleotide sequence ID" value="NZ_JAMXOD010000005.1"/>
</dbReference>
<name>A0ABT1E7N1_9FIRM</name>
<keyword evidence="3" id="KW-1185">Reference proteome</keyword>
<evidence type="ECO:0000313" key="2">
    <source>
        <dbReference type="EMBL" id="MCP1101793.1"/>
    </source>
</evidence>
<dbReference type="EMBL" id="JAMZFW010000005">
    <property type="protein sequence ID" value="MCP1101793.1"/>
    <property type="molecule type" value="Genomic_DNA"/>
</dbReference>
<gene>
    <name evidence="2" type="ORF">NK125_05105</name>
</gene>
<comment type="caution">
    <text evidence="2">The sequence shown here is derived from an EMBL/GenBank/DDBJ whole genome shotgun (WGS) entry which is preliminary data.</text>
</comment>
<accession>A0ABT1E7N1</accession>
<organism evidence="2 3">
    <name type="scientific">Aequitasia blattaphilus</name>
    <dbReference type="NCBI Taxonomy" id="2949332"/>
    <lineage>
        <taxon>Bacteria</taxon>
        <taxon>Bacillati</taxon>
        <taxon>Bacillota</taxon>
        <taxon>Clostridia</taxon>
        <taxon>Lachnospirales</taxon>
        <taxon>Lachnospiraceae</taxon>
        <taxon>Aequitasia</taxon>
    </lineage>
</organism>
<keyword evidence="1" id="KW-0812">Transmembrane</keyword>